<comment type="similarity">
    <text evidence="3">Belongs to the TMEM11 family.</text>
</comment>
<dbReference type="eggNOG" id="ENOG502QUAI">
    <property type="taxonomic scope" value="Eukaryota"/>
</dbReference>
<dbReference type="STRING" id="595528.A0A0D2UT50"/>
<dbReference type="GO" id="GO:0005743">
    <property type="term" value="C:mitochondrial inner membrane"/>
    <property type="evidence" value="ECO:0007669"/>
    <property type="project" value="UniProtKB-SubCell"/>
</dbReference>
<evidence type="ECO:0000256" key="6">
    <source>
        <dbReference type="ARBA" id="ARBA00022989"/>
    </source>
</evidence>
<evidence type="ECO:0000313" key="11">
    <source>
        <dbReference type="Proteomes" id="UP000008743"/>
    </source>
</evidence>
<evidence type="ECO:0000256" key="3">
    <source>
        <dbReference type="ARBA" id="ARBA00006060"/>
    </source>
</evidence>
<gene>
    <name evidence="10" type="ORF">CAOG_008137</name>
</gene>
<protein>
    <submittedName>
        <fullName evidence="10">Uncharacterized protein</fullName>
    </submittedName>
</protein>
<dbReference type="AlphaFoldDB" id="A0A0D2UT50"/>
<keyword evidence="6 9" id="KW-1133">Transmembrane helix</keyword>
<reference evidence="11" key="1">
    <citation type="submission" date="2011-02" db="EMBL/GenBank/DDBJ databases">
        <title>The Genome Sequence of Capsaspora owczarzaki ATCC 30864.</title>
        <authorList>
            <person name="Russ C."/>
            <person name="Cuomo C."/>
            <person name="Burger G."/>
            <person name="Gray M.W."/>
            <person name="Holland P.W.H."/>
            <person name="King N."/>
            <person name="Lang F.B.F."/>
            <person name="Roger A.J."/>
            <person name="Ruiz-Trillo I."/>
            <person name="Young S.K."/>
            <person name="Zeng Q."/>
            <person name="Gargeya S."/>
            <person name="Alvarado L."/>
            <person name="Berlin A."/>
            <person name="Chapman S.B."/>
            <person name="Chen Z."/>
            <person name="Freedman E."/>
            <person name="Gellesch M."/>
            <person name="Goldberg J."/>
            <person name="Griggs A."/>
            <person name="Gujja S."/>
            <person name="Heilman E."/>
            <person name="Heiman D."/>
            <person name="Howarth C."/>
            <person name="Mehta T."/>
            <person name="Neiman D."/>
            <person name="Pearson M."/>
            <person name="Roberts A."/>
            <person name="Saif S."/>
            <person name="Shea T."/>
            <person name="Shenoy N."/>
            <person name="Sisk P."/>
            <person name="Stolte C."/>
            <person name="Sykes S."/>
            <person name="White J."/>
            <person name="Yandava C."/>
            <person name="Haas B."/>
            <person name="Nusbaum C."/>
            <person name="Birren B."/>
        </authorList>
    </citation>
    <scope>NUCLEOTIDE SEQUENCE</scope>
    <source>
        <strain evidence="11">ATCC 30864</strain>
    </source>
</reference>
<comment type="subcellular location">
    <subcellularLocation>
        <location evidence="2">Mitochondrion inner membrane</location>
        <topology evidence="2">Multi-pass membrane protein</topology>
    </subcellularLocation>
</comment>
<organism evidence="10 11">
    <name type="scientific">Capsaspora owczarzaki (strain ATCC 30864)</name>
    <dbReference type="NCBI Taxonomy" id="595528"/>
    <lineage>
        <taxon>Eukaryota</taxon>
        <taxon>Filasterea</taxon>
        <taxon>Capsaspora</taxon>
    </lineage>
</organism>
<evidence type="ECO:0000256" key="7">
    <source>
        <dbReference type="ARBA" id="ARBA00023128"/>
    </source>
</evidence>
<proteinExistence type="inferred from homology"/>
<keyword evidence="5" id="KW-0999">Mitochondrion inner membrane</keyword>
<keyword evidence="7" id="KW-0496">Mitochondrion</keyword>
<dbReference type="EMBL" id="KE346376">
    <property type="protein sequence ID" value="KJE98121.1"/>
    <property type="molecule type" value="Genomic_DNA"/>
</dbReference>
<evidence type="ECO:0000256" key="8">
    <source>
        <dbReference type="ARBA" id="ARBA00023136"/>
    </source>
</evidence>
<name>A0A0D2UT50_CAPO3</name>
<evidence type="ECO:0000256" key="9">
    <source>
        <dbReference type="SAM" id="Phobius"/>
    </source>
</evidence>
<dbReference type="InParanoid" id="A0A0D2UT50"/>
<comment type="function">
    <text evidence="1">Plays a role in mitochondrial morphogenesis.</text>
</comment>
<keyword evidence="8 9" id="KW-0472">Membrane</keyword>
<dbReference type="PANTHER" id="PTHR15099:SF2">
    <property type="entry name" value="TRANSMEMBRANE PROTEIN 11, MITOCHONDRIAL"/>
    <property type="match status" value="1"/>
</dbReference>
<dbReference type="Pfam" id="PF14972">
    <property type="entry name" value="Mito_morph_reg"/>
    <property type="match status" value="1"/>
</dbReference>
<evidence type="ECO:0000256" key="4">
    <source>
        <dbReference type="ARBA" id="ARBA00022692"/>
    </source>
</evidence>
<feature type="transmembrane region" description="Helical" evidence="9">
    <location>
        <begin position="85"/>
        <end position="105"/>
    </location>
</feature>
<dbReference type="InterPro" id="IPR026120">
    <property type="entry name" value="TMEM11"/>
</dbReference>
<sequence>MSETSSSVGGDDYYAFISDTEDVDQAELELDEALNESVSVVVIDQQELGKAIAAAIRVGNFMHKASVLSGLACLGTGLLSRWLRLNFWGLTLPAGVISVTCALFYDLSWRTDPCCKYQVVDWNGLEFQNIPLERLQSTNPVVLVRRDDTIRKRLHNIVSFSSAVFCGARLFQAVRARK</sequence>
<evidence type="ECO:0000256" key="1">
    <source>
        <dbReference type="ARBA" id="ARBA00002812"/>
    </source>
</evidence>
<dbReference type="GO" id="GO:0007007">
    <property type="term" value="P:inner mitochondrial membrane organization"/>
    <property type="evidence" value="ECO:0007669"/>
    <property type="project" value="TreeGrafter"/>
</dbReference>
<evidence type="ECO:0000256" key="2">
    <source>
        <dbReference type="ARBA" id="ARBA00004448"/>
    </source>
</evidence>
<dbReference type="Proteomes" id="UP000008743">
    <property type="component" value="Unassembled WGS sequence"/>
</dbReference>
<dbReference type="PhylomeDB" id="A0A0D2UT50"/>
<dbReference type="PANTHER" id="PTHR15099">
    <property type="entry name" value="PROTEIN PM1"/>
    <property type="match status" value="1"/>
</dbReference>
<evidence type="ECO:0000256" key="5">
    <source>
        <dbReference type="ARBA" id="ARBA00022792"/>
    </source>
</evidence>
<evidence type="ECO:0000313" key="10">
    <source>
        <dbReference type="EMBL" id="KJE98121.1"/>
    </source>
</evidence>
<accession>A0A0D2UT50</accession>
<keyword evidence="4 9" id="KW-0812">Transmembrane</keyword>
<keyword evidence="11" id="KW-1185">Reference proteome</keyword>
<dbReference type="OrthoDB" id="9970856at2759"/>